<dbReference type="PROSITE" id="PS00136">
    <property type="entry name" value="SUBTILASE_ASP"/>
    <property type="match status" value="1"/>
</dbReference>
<dbReference type="Gene3D" id="3.40.50.200">
    <property type="entry name" value="Peptidase S8/S53 domain"/>
    <property type="match status" value="1"/>
</dbReference>
<keyword evidence="3 7" id="KW-0732">Signal</keyword>
<feature type="active site" description="Charge relay system" evidence="6">
    <location>
        <position position="106"/>
    </location>
</feature>
<dbReference type="PANTHER" id="PTHR43399">
    <property type="entry name" value="SUBTILISIN-RELATED"/>
    <property type="match status" value="1"/>
</dbReference>
<evidence type="ECO:0000313" key="9">
    <source>
        <dbReference type="EMBL" id="USJ26414.1"/>
    </source>
</evidence>
<dbReference type="SUPFAM" id="SSF52743">
    <property type="entry name" value="Subtilisin-like"/>
    <property type="match status" value="1"/>
</dbReference>
<keyword evidence="4 6" id="KW-0378">Hydrolase</keyword>
<evidence type="ECO:0000256" key="4">
    <source>
        <dbReference type="ARBA" id="ARBA00022801"/>
    </source>
</evidence>
<evidence type="ECO:0000256" key="7">
    <source>
        <dbReference type="SAM" id="SignalP"/>
    </source>
</evidence>
<dbReference type="AlphaFoldDB" id="A0A9Q8YEX6"/>
<dbReference type="InterPro" id="IPR034061">
    <property type="entry name" value="Peptidases_S8_Autotransporter"/>
</dbReference>
<dbReference type="InterPro" id="IPR036709">
    <property type="entry name" value="Autotransporte_beta_dom_sf"/>
</dbReference>
<dbReference type="NCBIfam" id="TIGR02601">
    <property type="entry name" value="autotrns_rpt"/>
    <property type="match status" value="1"/>
</dbReference>
<dbReference type="InterPro" id="IPR022398">
    <property type="entry name" value="Peptidase_S8_His-AS"/>
</dbReference>
<reference evidence="9" key="1">
    <citation type="submission" date="2022-06" db="EMBL/GenBank/DDBJ databases">
        <title>Physiological and biochemical characterization and genomic elucidation of a strain of the genus Ensifer adhaerens M8 that combines arsenic oxidation and chromium reduction.</title>
        <authorList>
            <person name="Li X."/>
            <person name="Yu c."/>
        </authorList>
    </citation>
    <scope>NUCLEOTIDE SEQUENCE</scope>
    <source>
        <strain evidence="9">M8</strain>
        <plasmid evidence="9">pA</plasmid>
    </source>
</reference>
<dbReference type="GO" id="GO:0004252">
    <property type="term" value="F:serine-type endopeptidase activity"/>
    <property type="evidence" value="ECO:0007669"/>
    <property type="project" value="UniProtKB-UniRule"/>
</dbReference>
<evidence type="ECO:0000256" key="2">
    <source>
        <dbReference type="ARBA" id="ARBA00022670"/>
    </source>
</evidence>
<dbReference type="InterPro" id="IPR006315">
    <property type="entry name" value="OM_autotransptr_brl_dom"/>
</dbReference>
<evidence type="ECO:0000313" key="10">
    <source>
        <dbReference type="Proteomes" id="UP001055460"/>
    </source>
</evidence>
<dbReference type="PANTHER" id="PTHR43399:SF4">
    <property type="entry name" value="CELL WALL-ASSOCIATED PROTEASE"/>
    <property type="match status" value="1"/>
</dbReference>
<dbReference type="SMART" id="SM00869">
    <property type="entry name" value="Autotransporter"/>
    <property type="match status" value="1"/>
</dbReference>
<feature type="active site" description="Charge relay system" evidence="6">
    <location>
        <position position="73"/>
    </location>
</feature>
<evidence type="ECO:0000256" key="1">
    <source>
        <dbReference type="ARBA" id="ARBA00011073"/>
    </source>
</evidence>
<dbReference type="EMBL" id="CP098808">
    <property type="protein sequence ID" value="USJ26414.1"/>
    <property type="molecule type" value="Genomic_DNA"/>
</dbReference>
<dbReference type="RefSeq" id="WP_252160819.1">
    <property type="nucleotide sequence ID" value="NZ_CP098808.1"/>
</dbReference>
<dbReference type="GO" id="GO:0019867">
    <property type="term" value="C:outer membrane"/>
    <property type="evidence" value="ECO:0007669"/>
    <property type="project" value="InterPro"/>
</dbReference>
<dbReference type="InterPro" id="IPR005546">
    <property type="entry name" value="Autotransporte_beta"/>
</dbReference>
<evidence type="ECO:0000256" key="6">
    <source>
        <dbReference type="PROSITE-ProRule" id="PRU01240"/>
    </source>
</evidence>
<evidence type="ECO:0000256" key="5">
    <source>
        <dbReference type="ARBA" id="ARBA00022825"/>
    </source>
</evidence>
<keyword evidence="5 6" id="KW-0720">Serine protease</keyword>
<dbReference type="InterPro" id="IPR000209">
    <property type="entry name" value="Peptidase_S8/S53_dom"/>
</dbReference>
<dbReference type="CDD" id="cd04848">
    <property type="entry name" value="Peptidases_S8_Autotransporter_serine_protease_like"/>
    <property type="match status" value="1"/>
</dbReference>
<dbReference type="GO" id="GO:0006508">
    <property type="term" value="P:proteolysis"/>
    <property type="evidence" value="ECO:0007669"/>
    <property type="project" value="UniProtKB-KW"/>
</dbReference>
<comment type="similarity">
    <text evidence="1 6">Belongs to the peptidase S8 family.</text>
</comment>
<evidence type="ECO:0000259" key="8">
    <source>
        <dbReference type="PROSITE" id="PS51208"/>
    </source>
</evidence>
<dbReference type="InterPro" id="IPR023827">
    <property type="entry name" value="Peptidase_S8_Asp-AS"/>
</dbReference>
<sequence>MNKNFRTAIHLTTLMLSTALSSAAPAAEGGDPGDPVTWRTPEFNTQWGLAAIHAEYAYMLGYDGSGIKVGVVDSGLDITHPEFAGRYAEGITFNPDKPWNSVAEGHGTMVSSVIAANRDGVGMHGIAPGATIVAVGASDKPGYVDFDATNYGIRALVDQGVRIINNSYGGGFAGELSAEQFEAEMPGNLSAYRYAASQGALLIFASGNAGGTESSLLAGAPYLFPELEPGFLAVVATGPSRIANWSNRCGLSMNWCLAAPGGDDVERWDEEKGEWVWANPEGNIMVATPGGGYSRKTGTSLAAPFVAGTAALVAQAFPYMTMHQVRQVLLGTATDSGDPGVDAIFGYGLVSAGRAVRGPGKFDWGDFHAGVPDGQSSWSNDITGQGGLIKSGDGVLMLHGYNTYQGDTRVDGGVLAISGSVASDSFVGEKGTLSGNGVIHGNLDNAGAVIAGWGRDGGTLTVEGDYRQRAGAGLLVHLDAPDGTSRLDVTGTAAVAGVVDVKVPPENYKGDGRHTILSAAGGVTGRFEDDCGCYAFLDLSLAYDPTTVYLDVARNGVAFADITATPNGAAAARAIERLGLGRSLHDLAVTLDAGTAADLFGQLPGEVYGSTVTGLIENSQVIGNQMNDRLRSTFETVGAKARLIVATDDLTTGSTAATGQSGAWGSAFGAWGHTDSDGNAAELSRSTGGLVAGLDGLVYDDWRLGFHAGYSSSSFKVDDRRSSASSDNYHLGVYGGTQWGALSFRSGLAYTWSEIDSSRNVLSPALVDSLTADYRGGTTQVFGEVGYGLQAGSLSFEPFANLAYVNVHTDGFTEKGGAAALSVRGGSDDMTFTTLGLRLATDFDLRTAKATARSLIGWRHAYGDVTPAVVQAFSGSDAFSVAGAPIARDSALIEAGVDFAITPAATLGIAYQGQIASTARDHGVRADLAIRF</sequence>
<dbReference type="PROSITE" id="PS00138">
    <property type="entry name" value="SUBTILASE_SER"/>
    <property type="match status" value="1"/>
</dbReference>
<geneLocation type="plasmid" evidence="9 10">
    <name>pA</name>
</geneLocation>
<dbReference type="InterPro" id="IPR051048">
    <property type="entry name" value="Peptidase_S8/S53_subtilisin"/>
</dbReference>
<dbReference type="InterPro" id="IPR013425">
    <property type="entry name" value="Autotrns_rpt"/>
</dbReference>
<dbReference type="PROSITE" id="PS51892">
    <property type="entry name" value="SUBTILASE"/>
    <property type="match status" value="1"/>
</dbReference>
<gene>
    <name evidence="9" type="ORF">NE863_20850</name>
</gene>
<dbReference type="Pfam" id="PF00082">
    <property type="entry name" value="Peptidase_S8"/>
    <property type="match status" value="1"/>
</dbReference>
<organism evidence="9 10">
    <name type="scientific">Ensifer adhaerens</name>
    <name type="common">Sinorhizobium morelense</name>
    <dbReference type="NCBI Taxonomy" id="106592"/>
    <lineage>
        <taxon>Bacteria</taxon>
        <taxon>Pseudomonadati</taxon>
        <taxon>Pseudomonadota</taxon>
        <taxon>Alphaproteobacteria</taxon>
        <taxon>Hyphomicrobiales</taxon>
        <taxon>Rhizobiaceae</taxon>
        <taxon>Sinorhizobium/Ensifer group</taxon>
        <taxon>Ensifer</taxon>
    </lineage>
</organism>
<protein>
    <submittedName>
        <fullName evidence="9">Autotransporter domain-containing protein</fullName>
    </submittedName>
</protein>
<dbReference type="InterPro" id="IPR036852">
    <property type="entry name" value="Peptidase_S8/S53_dom_sf"/>
</dbReference>
<evidence type="ECO:0000256" key="3">
    <source>
        <dbReference type="ARBA" id="ARBA00022729"/>
    </source>
</evidence>
<dbReference type="PRINTS" id="PR00723">
    <property type="entry name" value="SUBTILISIN"/>
</dbReference>
<feature type="active site" description="Charge relay system" evidence="6">
    <location>
        <position position="300"/>
    </location>
</feature>
<dbReference type="Pfam" id="PF03797">
    <property type="entry name" value="Autotransporter"/>
    <property type="match status" value="1"/>
</dbReference>
<dbReference type="Proteomes" id="UP001055460">
    <property type="component" value="Plasmid pA"/>
</dbReference>
<dbReference type="SUPFAM" id="SSF103515">
    <property type="entry name" value="Autotransporter"/>
    <property type="match status" value="1"/>
</dbReference>
<dbReference type="Pfam" id="PF12951">
    <property type="entry name" value="PATR"/>
    <property type="match status" value="1"/>
</dbReference>
<dbReference type="PROSITE" id="PS51208">
    <property type="entry name" value="AUTOTRANSPORTER"/>
    <property type="match status" value="1"/>
</dbReference>
<feature type="chain" id="PRO_5040372209" evidence="7">
    <location>
        <begin position="27"/>
        <end position="932"/>
    </location>
</feature>
<feature type="signal peptide" evidence="7">
    <location>
        <begin position="1"/>
        <end position="26"/>
    </location>
</feature>
<keyword evidence="9" id="KW-0614">Plasmid</keyword>
<dbReference type="InterPro" id="IPR015500">
    <property type="entry name" value="Peptidase_S8_subtilisin-rel"/>
</dbReference>
<keyword evidence="2 6" id="KW-0645">Protease</keyword>
<feature type="domain" description="Autotransporter" evidence="8">
    <location>
        <begin position="656"/>
        <end position="932"/>
    </location>
</feature>
<proteinExistence type="inferred from homology"/>
<dbReference type="PROSITE" id="PS00137">
    <property type="entry name" value="SUBTILASE_HIS"/>
    <property type="match status" value="1"/>
</dbReference>
<dbReference type="NCBIfam" id="TIGR01414">
    <property type="entry name" value="autotrans_barl"/>
    <property type="match status" value="1"/>
</dbReference>
<accession>A0A9Q8YEX6</accession>
<name>A0A9Q8YEX6_ENSAD</name>
<dbReference type="Gene3D" id="2.40.128.130">
    <property type="entry name" value="Autotransporter beta-domain"/>
    <property type="match status" value="1"/>
</dbReference>
<dbReference type="InterPro" id="IPR023828">
    <property type="entry name" value="Peptidase_S8_Ser-AS"/>
</dbReference>